<dbReference type="GO" id="GO:0044773">
    <property type="term" value="P:mitotic DNA damage checkpoint signaling"/>
    <property type="evidence" value="ECO:0007669"/>
    <property type="project" value="TreeGrafter"/>
</dbReference>
<keyword evidence="2" id="KW-0723">Serine/threonine-protein kinase</keyword>
<dbReference type="Gene3D" id="3.30.200.20">
    <property type="entry name" value="Phosphorylase Kinase, domain 1"/>
    <property type="match status" value="1"/>
</dbReference>
<reference evidence="10 11" key="1">
    <citation type="submission" date="2023-03" db="EMBL/GenBank/DDBJ databases">
        <title>High-quality genome of Scylla paramamosain provides insights in environmental adaptation.</title>
        <authorList>
            <person name="Zhang L."/>
        </authorList>
    </citation>
    <scope>NUCLEOTIDE SEQUENCE [LARGE SCALE GENOMIC DNA]</scope>
    <source>
        <strain evidence="10">LZ_2023a</strain>
        <tissue evidence="10">Muscle</tissue>
    </source>
</reference>
<dbReference type="SMART" id="SM00220">
    <property type="entry name" value="S_TKc"/>
    <property type="match status" value="1"/>
</dbReference>
<dbReference type="PROSITE" id="PS00108">
    <property type="entry name" value="PROTEIN_KINASE_ST"/>
    <property type="match status" value="1"/>
</dbReference>
<feature type="region of interest" description="Disordered" evidence="8">
    <location>
        <begin position="200"/>
        <end position="227"/>
    </location>
</feature>
<feature type="region of interest" description="Disordered" evidence="8">
    <location>
        <begin position="602"/>
        <end position="636"/>
    </location>
</feature>
<dbReference type="PROSITE" id="PS50011">
    <property type="entry name" value="PROTEIN_KINASE_DOM"/>
    <property type="match status" value="1"/>
</dbReference>
<accession>A0AAW0TWX6</accession>
<evidence type="ECO:0000256" key="5">
    <source>
        <dbReference type="ARBA" id="ARBA00022777"/>
    </source>
</evidence>
<feature type="compositionally biased region" description="Polar residues" evidence="8">
    <location>
        <begin position="213"/>
        <end position="227"/>
    </location>
</feature>
<dbReference type="GO" id="GO:0005524">
    <property type="term" value="F:ATP binding"/>
    <property type="evidence" value="ECO:0007669"/>
    <property type="project" value="UniProtKB-UniRule"/>
</dbReference>
<dbReference type="InterPro" id="IPR008271">
    <property type="entry name" value="Ser/Thr_kinase_AS"/>
</dbReference>
<feature type="region of interest" description="Disordered" evidence="8">
    <location>
        <begin position="394"/>
        <end position="430"/>
    </location>
</feature>
<keyword evidence="11" id="KW-1185">Reference proteome</keyword>
<evidence type="ECO:0000256" key="8">
    <source>
        <dbReference type="SAM" id="MobiDB-lite"/>
    </source>
</evidence>
<dbReference type="GO" id="GO:0005634">
    <property type="term" value="C:nucleus"/>
    <property type="evidence" value="ECO:0007669"/>
    <property type="project" value="TreeGrafter"/>
</dbReference>
<keyword evidence="4 7" id="KW-0547">Nucleotide-binding</keyword>
<evidence type="ECO:0000256" key="1">
    <source>
        <dbReference type="ARBA" id="ARBA00012513"/>
    </source>
</evidence>
<feature type="compositionally biased region" description="Basic and acidic residues" evidence="8">
    <location>
        <begin position="315"/>
        <end position="324"/>
    </location>
</feature>
<keyword evidence="3" id="KW-0808">Transferase</keyword>
<dbReference type="Proteomes" id="UP001487740">
    <property type="component" value="Unassembled WGS sequence"/>
</dbReference>
<dbReference type="AlphaFoldDB" id="A0AAW0TWX6"/>
<protein>
    <recommendedName>
        <fullName evidence="1">non-specific serine/threonine protein kinase</fullName>
        <ecNumber evidence="1">2.7.11.1</ecNumber>
    </recommendedName>
</protein>
<dbReference type="Gene3D" id="1.10.510.10">
    <property type="entry name" value="Transferase(Phosphotransferase) domain 1"/>
    <property type="match status" value="2"/>
</dbReference>
<feature type="domain" description="Protein kinase" evidence="9">
    <location>
        <begin position="46"/>
        <end position="667"/>
    </location>
</feature>
<dbReference type="PANTHER" id="PTHR44167:SF23">
    <property type="entry name" value="CDC7 KINASE, ISOFORM A-RELATED"/>
    <property type="match status" value="1"/>
</dbReference>
<dbReference type="PROSITE" id="PS00107">
    <property type="entry name" value="PROTEIN_KINASE_ATP"/>
    <property type="match status" value="1"/>
</dbReference>
<feature type="compositionally biased region" description="Basic and acidic residues" evidence="8">
    <location>
        <begin position="295"/>
        <end position="304"/>
    </location>
</feature>
<dbReference type="InterPro" id="IPR017441">
    <property type="entry name" value="Protein_kinase_ATP_BS"/>
</dbReference>
<evidence type="ECO:0000256" key="2">
    <source>
        <dbReference type="ARBA" id="ARBA00022527"/>
    </source>
</evidence>
<evidence type="ECO:0000259" key="9">
    <source>
        <dbReference type="PROSITE" id="PS50011"/>
    </source>
</evidence>
<feature type="region of interest" description="Disordered" evidence="8">
    <location>
        <begin position="1"/>
        <end position="27"/>
    </location>
</feature>
<evidence type="ECO:0000313" key="11">
    <source>
        <dbReference type="Proteomes" id="UP001487740"/>
    </source>
</evidence>
<dbReference type="GO" id="GO:0004674">
    <property type="term" value="F:protein serine/threonine kinase activity"/>
    <property type="evidence" value="ECO:0007669"/>
    <property type="project" value="UniProtKB-KW"/>
</dbReference>
<dbReference type="InterPro" id="IPR000719">
    <property type="entry name" value="Prot_kinase_dom"/>
</dbReference>
<feature type="binding site" evidence="7">
    <location>
        <position position="80"/>
    </location>
    <ligand>
        <name>ATP</name>
        <dbReference type="ChEBI" id="CHEBI:30616"/>
    </ligand>
</feature>
<organism evidence="10 11">
    <name type="scientific">Scylla paramamosain</name>
    <name type="common">Mud crab</name>
    <dbReference type="NCBI Taxonomy" id="85552"/>
    <lineage>
        <taxon>Eukaryota</taxon>
        <taxon>Metazoa</taxon>
        <taxon>Ecdysozoa</taxon>
        <taxon>Arthropoda</taxon>
        <taxon>Crustacea</taxon>
        <taxon>Multicrustacea</taxon>
        <taxon>Malacostraca</taxon>
        <taxon>Eumalacostraca</taxon>
        <taxon>Eucarida</taxon>
        <taxon>Decapoda</taxon>
        <taxon>Pleocyemata</taxon>
        <taxon>Brachyura</taxon>
        <taxon>Eubrachyura</taxon>
        <taxon>Portunoidea</taxon>
        <taxon>Portunidae</taxon>
        <taxon>Portuninae</taxon>
        <taxon>Scylla</taxon>
    </lineage>
</organism>
<dbReference type="SUPFAM" id="SSF56112">
    <property type="entry name" value="Protein kinase-like (PK-like)"/>
    <property type="match status" value="1"/>
</dbReference>
<evidence type="ECO:0000313" key="10">
    <source>
        <dbReference type="EMBL" id="KAK8392056.1"/>
    </source>
</evidence>
<evidence type="ECO:0000256" key="4">
    <source>
        <dbReference type="ARBA" id="ARBA00022741"/>
    </source>
</evidence>
<sequence length="669" mass="71957">MEPPLCLNHPSSVSVSPVPPSSRTESTDEDTIARLLVAVPQLDSLFNVSHCIGHGTFSSVFLARIKHTTTINGRRHFAIKHIIPTSHPMRVCMELRCLKMIGGQDNVMGITMCFRQMNHVVLVMPHFPHNPFSEYVGSMGTQELREYLINLLCALRRVHSFRVIHRDVKPANFLYNRRHRRYSLVDFGLAQEMPQGVRSGGAVSQSVGQGGSLKTSPTILDTPLTTSSSKTVKRKLTVYSADEGGEGGEEQQDKRQCVAAFPSPKVAGILSSTTSRLNTALRRSPRKKCVSHTSPRKENFETPTRDFPVTPKKATVHDPEDSPSKHKSCPTVEACRRPDSVVAVGATQRSLTGALQLRLDVSNGLRRSPRKLASSLSRRAATPLEGLAKHLHDASALQRKAETSGAAAGHTPTTTPATPKVSGLSTPDVQGTKAAKSGRVLIEVHSSSGNVLRPVSCHCYGSAKVCSVCLSRSNQVAPRAGTPGFRAPEVLLRHPNQDTGVDMWSVGVVLLSLLSGRYPFFRAADDLSNLAEITTLLGTAAVRRAAAKMGKLIKCSEERHPLDLTKVCQILHSSRGVTPQGEQCPGSAIPASEISEGAKTVTPLSANPEGAAEGDMSSYTSSSSSSSSSSSPATAYPPEAYHLLSRLLDPSPETRITAAEALTHPFLNP</sequence>
<feature type="region of interest" description="Disordered" evidence="8">
    <location>
        <begin position="277"/>
        <end position="332"/>
    </location>
</feature>
<evidence type="ECO:0000256" key="6">
    <source>
        <dbReference type="ARBA" id="ARBA00022840"/>
    </source>
</evidence>
<dbReference type="EC" id="2.7.11.1" evidence="1"/>
<keyword evidence="6 7" id="KW-0067">ATP-binding</keyword>
<evidence type="ECO:0000256" key="7">
    <source>
        <dbReference type="PROSITE-ProRule" id="PRU10141"/>
    </source>
</evidence>
<dbReference type="InterPro" id="IPR011009">
    <property type="entry name" value="Kinase-like_dom_sf"/>
</dbReference>
<keyword evidence="5" id="KW-0418">Kinase</keyword>
<gene>
    <name evidence="10" type="ORF">O3P69_017582</name>
</gene>
<evidence type="ECO:0000256" key="3">
    <source>
        <dbReference type="ARBA" id="ARBA00022679"/>
    </source>
</evidence>
<dbReference type="Pfam" id="PF00069">
    <property type="entry name" value="Pkinase"/>
    <property type="match status" value="2"/>
</dbReference>
<comment type="caution">
    <text evidence="10">The sequence shown here is derived from an EMBL/GenBank/DDBJ whole genome shotgun (WGS) entry which is preliminary data.</text>
</comment>
<dbReference type="PANTHER" id="PTHR44167">
    <property type="entry name" value="OVARIAN-SPECIFIC SERINE/THREONINE-PROTEIN KINASE LOK-RELATED"/>
    <property type="match status" value="1"/>
</dbReference>
<feature type="compositionally biased region" description="Low complexity" evidence="8">
    <location>
        <begin position="617"/>
        <end position="636"/>
    </location>
</feature>
<proteinExistence type="predicted"/>
<feature type="compositionally biased region" description="Low complexity" evidence="8">
    <location>
        <begin position="403"/>
        <end position="419"/>
    </location>
</feature>
<name>A0AAW0TWX6_SCYPA</name>
<dbReference type="EMBL" id="JARAKH010000023">
    <property type="protein sequence ID" value="KAK8392056.1"/>
    <property type="molecule type" value="Genomic_DNA"/>
</dbReference>